<evidence type="ECO:0000256" key="2">
    <source>
        <dbReference type="ARBA" id="ARBA00022617"/>
    </source>
</evidence>
<dbReference type="InterPro" id="IPR002403">
    <property type="entry name" value="Cyt_P450_E_grp-IV"/>
</dbReference>
<dbReference type="InterPro" id="IPR036396">
    <property type="entry name" value="Cyt_P450_sf"/>
</dbReference>
<dbReference type="Pfam" id="PF00067">
    <property type="entry name" value="p450"/>
    <property type="match status" value="1"/>
</dbReference>
<feature type="binding site" description="axial binding residue" evidence="7">
    <location>
        <position position="83"/>
    </location>
    <ligand>
        <name>heme</name>
        <dbReference type="ChEBI" id="CHEBI:30413"/>
    </ligand>
    <ligandPart>
        <name>Fe</name>
        <dbReference type="ChEBI" id="CHEBI:18248"/>
    </ligandPart>
</feature>
<dbReference type="GO" id="GO:0004497">
    <property type="term" value="F:monooxygenase activity"/>
    <property type="evidence" value="ECO:0007669"/>
    <property type="project" value="UniProtKB-KW"/>
</dbReference>
<dbReference type="InterPro" id="IPR050196">
    <property type="entry name" value="Cytochrome_P450_Monoox"/>
</dbReference>
<proteinExistence type="inferred from homology"/>
<reference evidence="9 10" key="1">
    <citation type="submission" date="2019-07" db="EMBL/GenBank/DDBJ databases">
        <title>Whole genome shotgun sequence of Nocardia ninae NBRC 108245.</title>
        <authorList>
            <person name="Hosoyama A."/>
            <person name="Uohara A."/>
            <person name="Ohji S."/>
            <person name="Ichikawa N."/>
        </authorList>
    </citation>
    <scope>NUCLEOTIDE SEQUENCE [LARGE SCALE GENOMIC DNA]</scope>
    <source>
        <strain evidence="9 10">NBRC 108245</strain>
    </source>
</reference>
<evidence type="ECO:0000256" key="6">
    <source>
        <dbReference type="ARBA" id="ARBA00023033"/>
    </source>
</evidence>
<evidence type="ECO:0000256" key="4">
    <source>
        <dbReference type="ARBA" id="ARBA00023002"/>
    </source>
</evidence>
<keyword evidence="5 7" id="KW-0408">Iron</keyword>
<dbReference type="GO" id="GO:0020037">
    <property type="term" value="F:heme binding"/>
    <property type="evidence" value="ECO:0007669"/>
    <property type="project" value="InterPro"/>
</dbReference>
<evidence type="ECO:0000256" key="1">
    <source>
        <dbReference type="ARBA" id="ARBA00010617"/>
    </source>
</evidence>
<comment type="similarity">
    <text evidence="1">Belongs to the cytochrome P450 family.</text>
</comment>
<organism evidence="9 10">
    <name type="scientific">Nocardia ninae NBRC 108245</name>
    <dbReference type="NCBI Taxonomy" id="1210091"/>
    <lineage>
        <taxon>Bacteria</taxon>
        <taxon>Bacillati</taxon>
        <taxon>Actinomycetota</taxon>
        <taxon>Actinomycetes</taxon>
        <taxon>Mycobacteriales</taxon>
        <taxon>Nocardiaceae</taxon>
        <taxon>Nocardia</taxon>
    </lineage>
</organism>
<evidence type="ECO:0000256" key="3">
    <source>
        <dbReference type="ARBA" id="ARBA00022723"/>
    </source>
</evidence>
<dbReference type="EMBL" id="BJXA01000002">
    <property type="protein sequence ID" value="GEM35913.1"/>
    <property type="molecule type" value="Genomic_DNA"/>
</dbReference>
<evidence type="ECO:0000313" key="9">
    <source>
        <dbReference type="EMBL" id="GEM35913.1"/>
    </source>
</evidence>
<feature type="compositionally biased region" description="Basic and acidic residues" evidence="8">
    <location>
        <begin position="54"/>
        <end position="63"/>
    </location>
</feature>
<dbReference type="SUPFAM" id="SSF48264">
    <property type="entry name" value="Cytochrome P450"/>
    <property type="match status" value="1"/>
</dbReference>
<evidence type="ECO:0008006" key="11">
    <source>
        <dbReference type="Google" id="ProtNLM"/>
    </source>
</evidence>
<sequence>MITETLRLRPPGWLQTRTVTEDTELGEHTLVAGTTVIHSSYLIQHRPDLYPGPERLDPDRFDPGRTPPSRNALLPFAAGAQKCIGDNFAMTEATLALAPLLLVGDYRPFPAPTRGPPWPWYRNPGNCGCTQPPVLHSVPDPKDPLV</sequence>
<dbReference type="PANTHER" id="PTHR24291">
    <property type="entry name" value="CYTOCHROME P450 FAMILY 4"/>
    <property type="match status" value="1"/>
</dbReference>
<keyword evidence="6" id="KW-0503">Monooxygenase</keyword>
<dbReference type="GO" id="GO:0005506">
    <property type="term" value="F:iron ion binding"/>
    <property type="evidence" value="ECO:0007669"/>
    <property type="project" value="InterPro"/>
</dbReference>
<gene>
    <name evidence="9" type="ORF">NN4_04320</name>
</gene>
<evidence type="ECO:0000256" key="7">
    <source>
        <dbReference type="PIRSR" id="PIRSR602403-1"/>
    </source>
</evidence>
<comment type="cofactor">
    <cofactor evidence="7">
        <name>heme</name>
        <dbReference type="ChEBI" id="CHEBI:30413"/>
    </cofactor>
</comment>
<dbReference type="RefSeq" id="WP_246180665.1">
    <property type="nucleotide sequence ID" value="NZ_BJXA01000002.1"/>
</dbReference>
<dbReference type="Proteomes" id="UP000321424">
    <property type="component" value="Unassembled WGS sequence"/>
</dbReference>
<evidence type="ECO:0000256" key="8">
    <source>
        <dbReference type="SAM" id="MobiDB-lite"/>
    </source>
</evidence>
<evidence type="ECO:0000256" key="5">
    <source>
        <dbReference type="ARBA" id="ARBA00023004"/>
    </source>
</evidence>
<dbReference type="Gene3D" id="1.10.630.10">
    <property type="entry name" value="Cytochrome P450"/>
    <property type="match status" value="1"/>
</dbReference>
<dbReference type="InterPro" id="IPR001128">
    <property type="entry name" value="Cyt_P450"/>
</dbReference>
<protein>
    <recommendedName>
        <fullName evidence="11">Cytochrome P450</fullName>
    </recommendedName>
</protein>
<dbReference type="GO" id="GO:0016705">
    <property type="term" value="F:oxidoreductase activity, acting on paired donors, with incorporation or reduction of molecular oxygen"/>
    <property type="evidence" value="ECO:0007669"/>
    <property type="project" value="InterPro"/>
</dbReference>
<dbReference type="AlphaFoldDB" id="A0A511M5J1"/>
<keyword evidence="2 7" id="KW-0349">Heme</keyword>
<dbReference type="PANTHER" id="PTHR24291:SF50">
    <property type="entry name" value="BIFUNCTIONAL ALBAFLAVENONE MONOOXYGENASE_TERPENE SYNTHASE"/>
    <property type="match status" value="1"/>
</dbReference>
<keyword evidence="4" id="KW-0560">Oxidoreductase</keyword>
<name>A0A511M5J1_9NOCA</name>
<dbReference type="PRINTS" id="PR00465">
    <property type="entry name" value="EP450IV"/>
</dbReference>
<keyword evidence="3 7" id="KW-0479">Metal-binding</keyword>
<accession>A0A511M5J1</accession>
<feature type="region of interest" description="Disordered" evidence="8">
    <location>
        <begin position="48"/>
        <end position="69"/>
    </location>
</feature>
<keyword evidence="10" id="KW-1185">Reference proteome</keyword>
<comment type="caution">
    <text evidence="9">The sequence shown here is derived from an EMBL/GenBank/DDBJ whole genome shotgun (WGS) entry which is preliminary data.</text>
</comment>
<evidence type="ECO:0000313" key="10">
    <source>
        <dbReference type="Proteomes" id="UP000321424"/>
    </source>
</evidence>